<dbReference type="InterPro" id="IPR013783">
    <property type="entry name" value="Ig-like_fold"/>
</dbReference>
<dbReference type="PANTHER" id="PTHR12035">
    <property type="entry name" value="SIALIC ACID BINDING IMMUNOGLOBULIN-LIKE LECTIN"/>
    <property type="match status" value="1"/>
</dbReference>
<dbReference type="GO" id="GO:0007155">
    <property type="term" value="P:cell adhesion"/>
    <property type="evidence" value="ECO:0007669"/>
    <property type="project" value="TreeGrafter"/>
</dbReference>
<proteinExistence type="predicted"/>
<evidence type="ECO:0000256" key="2">
    <source>
        <dbReference type="ARBA" id="ARBA00022692"/>
    </source>
</evidence>
<evidence type="ECO:0000259" key="5">
    <source>
        <dbReference type="PROSITE" id="PS50835"/>
    </source>
</evidence>
<dbReference type="InterPro" id="IPR013106">
    <property type="entry name" value="Ig_V-set"/>
</dbReference>
<evidence type="ECO:0000313" key="7">
    <source>
        <dbReference type="Proteomes" id="UP000472277"/>
    </source>
</evidence>
<dbReference type="InterPro" id="IPR051036">
    <property type="entry name" value="SIGLEC"/>
</dbReference>
<sequence length="150" mass="16877">YVLFSIAFCITHDCIHFPPSELAAPPTASPWNIIFSPAEITAEKGLYAVLSCTFTHPDNIKPTTAIWFKCLTNDRCDQDRNIIFHSETPSKAQEGFKQRVSLLETDLTKKNCSVIINDIRENDAGEYQCRMLEGPFTYPQKMNITVTGTA</sequence>
<dbReference type="InParanoid" id="A0A674CWY2"/>
<accession>A0A674CWY2</accession>
<dbReference type="GO" id="GO:0033691">
    <property type="term" value="F:sialic acid binding"/>
    <property type="evidence" value="ECO:0007669"/>
    <property type="project" value="TreeGrafter"/>
</dbReference>
<keyword evidence="2" id="KW-0812">Transmembrane</keyword>
<dbReference type="GO" id="GO:0005886">
    <property type="term" value="C:plasma membrane"/>
    <property type="evidence" value="ECO:0007669"/>
    <property type="project" value="TreeGrafter"/>
</dbReference>
<keyword evidence="7" id="KW-1185">Reference proteome</keyword>
<reference evidence="6" key="1">
    <citation type="submission" date="2025-08" db="UniProtKB">
        <authorList>
            <consortium name="Ensembl"/>
        </authorList>
    </citation>
    <scope>IDENTIFICATION</scope>
</reference>
<name>A0A674CWY2_SALTR</name>
<keyword evidence="3" id="KW-1133">Transmembrane helix</keyword>
<evidence type="ECO:0000256" key="4">
    <source>
        <dbReference type="ARBA" id="ARBA00023136"/>
    </source>
</evidence>
<dbReference type="InterPro" id="IPR036179">
    <property type="entry name" value="Ig-like_dom_sf"/>
</dbReference>
<keyword evidence="4" id="KW-0472">Membrane</keyword>
<dbReference type="Pfam" id="PF07686">
    <property type="entry name" value="V-set"/>
    <property type="match status" value="1"/>
</dbReference>
<dbReference type="AlphaFoldDB" id="A0A674CWY2"/>
<comment type="subcellular location">
    <subcellularLocation>
        <location evidence="1">Membrane</location>
        <topology evidence="1">Single-pass membrane protein</topology>
    </subcellularLocation>
</comment>
<protein>
    <recommendedName>
        <fullName evidence="5">Ig-like domain-containing protein</fullName>
    </recommendedName>
</protein>
<dbReference type="PANTHER" id="PTHR12035:SF128">
    <property type="entry name" value="BRANCHED CHAIN KETO ACID DEHYDROGENASE E1 SUBUNIT BETA,-LIKE-RELATED"/>
    <property type="match status" value="1"/>
</dbReference>
<evidence type="ECO:0000256" key="3">
    <source>
        <dbReference type="ARBA" id="ARBA00022989"/>
    </source>
</evidence>
<dbReference type="Gene3D" id="2.60.40.10">
    <property type="entry name" value="Immunoglobulins"/>
    <property type="match status" value="1"/>
</dbReference>
<dbReference type="SUPFAM" id="SSF48726">
    <property type="entry name" value="Immunoglobulin"/>
    <property type="match status" value="1"/>
</dbReference>
<feature type="domain" description="Ig-like" evidence="5">
    <location>
        <begin position="30"/>
        <end position="145"/>
    </location>
</feature>
<dbReference type="Ensembl" id="ENSSTUT00000093860.1">
    <property type="protein sequence ID" value="ENSSTUP00000088207.1"/>
    <property type="gene ID" value="ENSSTUG00000038804.1"/>
</dbReference>
<evidence type="ECO:0000313" key="6">
    <source>
        <dbReference type="Ensembl" id="ENSSTUP00000088207.1"/>
    </source>
</evidence>
<organism evidence="6 7">
    <name type="scientific">Salmo trutta</name>
    <name type="common">Brown trout</name>
    <dbReference type="NCBI Taxonomy" id="8032"/>
    <lineage>
        <taxon>Eukaryota</taxon>
        <taxon>Metazoa</taxon>
        <taxon>Chordata</taxon>
        <taxon>Craniata</taxon>
        <taxon>Vertebrata</taxon>
        <taxon>Euteleostomi</taxon>
        <taxon>Actinopterygii</taxon>
        <taxon>Neopterygii</taxon>
        <taxon>Teleostei</taxon>
        <taxon>Protacanthopterygii</taxon>
        <taxon>Salmoniformes</taxon>
        <taxon>Salmonidae</taxon>
        <taxon>Salmoninae</taxon>
        <taxon>Salmo</taxon>
    </lineage>
</organism>
<evidence type="ECO:0000256" key="1">
    <source>
        <dbReference type="ARBA" id="ARBA00004167"/>
    </source>
</evidence>
<reference evidence="6" key="2">
    <citation type="submission" date="2025-09" db="UniProtKB">
        <authorList>
            <consortium name="Ensembl"/>
        </authorList>
    </citation>
    <scope>IDENTIFICATION</scope>
</reference>
<dbReference type="InterPro" id="IPR007110">
    <property type="entry name" value="Ig-like_dom"/>
</dbReference>
<dbReference type="PROSITE" id="PS50835">
    <property type="entry name" value="IG_LIKE"/>
    <property type="match status" value="1"/>
</dbReference>
<dbReference type="Proteomes" id="UP000472277">
    <property type="component" value="Chromosome 37"/>
</dbReference>
<dbReference type="GeneTree" id="ENSGT01150000286924"/>